<dbReference type="GO" id="GO:0016787">
    <property type="term" value="F:hydrolase activity"/>
    <property type="evidence" value="ECO:0007669"/>
    <property type="project" value="InterPro"/>
</dbReference>
<dbReference type="AlphaFoldDB" id="A0A125Q4G1"/>
<proteinExistence type="predicted"/>
<evidence type="ECO:0008006" key="3">
    <source>
        <dbReference type="Google" id="ProtNLM"/>
    </source>
</evidence>
<evidence type="ECO:0000313" key="2">
    <source>
        <dbReference type="Proteomes" id="UP000068164"/>
    </source>
</evidence>
<dbReference type="InterPro" id="IPR029058">
    <property type="entry name" value="AB_hydrolase_fold"/>
</dbReference>
<dbReference type="SUPFAM" id="SSF53474">
    <property type="entry name" value="alpha/beta-Hydrolases"/>
    <property type="match status" value="1"/>
</dbReference>
<comment type="caution">
    <text evidence="1">The sequence shown here is derived from an EMBL/GenBank/DDBJ whole genome shotgun (WGS) entry which is preliminary data.</text>
</comment>
<dbReference type="Pfam" id="PF06821">
    <property type="entry name" value="Ser_hydrolase"/>
    <property type="match status" value="1"/>
</dbReference>
<organism evidence="1 2">
    <name type="scientific">Rhizobium altiplani</name>
    <dbReference type="NCBI Taxonomy" id="1864509"/>
    <lineage>
        <taxon>Bacteria</taxon>
        <taxon>Pseudomonadati</taxon>
        <taxon>Pseudomonadota</taxon>
        <taxon>Alphaproteobacteria</taxon>
        <taxon>Hyphomicrobiales</taxon>
        <taxon>Rhizobiaceae</taxon>
        <taxon>Rhizobium/Agrobacterium group</taxon>
        <taxon>Rhizobium</taxon>
    </lineage>
</organism>
<reference evidence="1 2" key="1">
    <citation type="submission" date="2015-11" db="EMBL/GenBank/DDBJ databases">
        <title>Draft Genome Sequence of the Strain BR 10423 (Rhizobium sp.) isolated from nodules of Mimosa pudica.</title>
        <authorList>
            <person name="Barauna A.C."/>
            <person name="Zilli J.E."/>
            <person name="Simoes-Araujo J.L."/>
            <person name="Reis V.M."/>
            <person name="James E.K."/>
            <person name="Reis F.B.Jr."/>
            <person name="Rouws L.F."/>
            <person name="Passos S.R."/>
            <person name="Gois S.R."/>
        </authorList>
    </citation>
    <scope>NUCLEOTIDE SEQUENCE [LARGE SCALE GENOMIC DNA]</scope>
    <source>
        <strain evidence="1 2">BR10423</strain>
    </source>
</reference>
<evidence type="ECO:0000313" key="1">
    <source>
        <dbReference type="EMBL" id="KWV41497.1"/>
    </source>
</evidence>
<keyword evidence="2" id="KW-1185">Reference proteome</keyword>
<sequence length="200" mass="21587">MISYVICGPSRATCPSSNRKEAMREIITVPGIGGSGETHWQSRWETADRRIRRFSPSSWDQPDLEDWIEALDRAVGQAQAEPLLVAHSLSCLLVAHWARRARHRASGALLVAPPDPRAAAYPPEAAGFAETPLGALPFPSLVVASSDDPYGSLDYARARADEWGSQFTNIGAHGHINGASGLGDWPEGRAALAALEVRLR</sequence>
<dbReference type="Proteomes" id="UP000068164">
    <property type="component" value="Unassembled WGS sequence"/>
</dbReference>
<dbReference type="InterPro" id="IPR010662">
    <property type="entry name" value="RBBP9/YdeN"/>
</dbReference>
<protein>
    <recommendedName>
        <fullName evidence="3">Esterase</fullName>
    </recommendedName>
</protein>
<dbReference type="Gene3D" id="3.40.50.1820">
    <property type="entry name" value="alpha/beta hydrolase"/>
    <property type="match status" value="1"/>
</dbReference>
<accession>A0A125Q4G1</accession>
<gene>
    <name evidence="1" type="ORF">AS026_23365</name>
</gene>
<dbReference type="EMBL" id="LNCD01000140">
    <property type="protein sequence ID" value="KWV41497.1"/>
    <property type="molecule type" value="Genomic_DNA"/>
</dbReference>
<name>A0A125Q4G1_9HYPH</name>